<dbReference type="NCBIfam" id="TIGR03976">
    <property type="entry name" value="chp_LLNDYxLRE"/>
    <property type="match status" value="1"/>
</dbReference>
<proteinExistence type="predicted"/>
<name>A0A1H7MVH0_9BURK</name>
<evidence type="ECO:0000313" key="1">
    <source>
        <dbReference type="EMBL" id="SEL14597.1"/>
    </source>
</evidence>
<dbReference type="EMBL" id="FOAJ01000005">
    <property type="protein sequence ID" value="SEL14597.1"/>
    <property type="molecule type" value="Genomic_DNA"/>
</dbReference>
<gene>
    <name evidence="1" type="ORF">SAMN05192542_105172</name>
</gene>
<dbReference type="STRING" id="416943.SAMN05445871_1398"/>
<dbReference type="Proteomes" id="UP000199120">
    <property type="component" value="Unassembled WGS sequence"/>
</dbReference>
<evidence type="ECO:0000313" key="2">
    <source>
        <dbReference type="Proteomes" id="UP000199120"/>
    </source>
</evidence>
<accession>A0A1H7MVH0</accession>
<dbReference type="OrthoDB" id="6893091at2"/>
<dbReference type="AlphaFoldDB" id="A0A1H7MVH0"/>
<sequence>MNVAAEGLEVLFDRQVYALEIVQKAAYRLVDRAAVSFDLTPTHVRCVLLVDTGNAVDEVARDFHKEVLDQQLRAKIASETESIRHLILAHAFSRTGLT</sequence>
<dbReference type="RefSeq" id="WP_090543431.1">
    <property type="nucleotide sequence ID" value="NZ_FNSR01000001.1"/>
</dbReference>
<protein>
    <submittedName>
        <fullName evidence="1">His-Xaa-Ser system protein HxsD</fullName>
    </submittedName>
</protein>
<dbReference type="InterPro" id="IPR023974">
    <property type="entry name" value="HxsD"/>
</dbReference>
<organism evidence="1 2">
    <name type="scientific">Paraburkholderia caballeronis</name>
    <dbReference type="NCBI Taxonomy" id="416943"/>
    <lineage>
        <taxon>Bacteria</taxon>
        <taxon>Pseudomonadati</taxon>
        <taxon>Pseudomonadota</taxon>
        <taxon>Betaproteobacteria</taxon>
        <taxon>Burkholderiales</taxon>
        <taxon>Burkholderiaceae</taxon>
        <taxon>Paraburkholderia</taxon>
    </lineage>
</organism>
<reference evidence="2" key="1">
    <citation type="submission" date="2016-10" db="EMBL/GenBank/DDBJ databases">
        <authorList>
            <person name="Varghese N."/>
            <person name="Submissions S."/>
        </authorList>
    </citation>
    <scope>NUCLEOTIDE SEQUENCE [LARGE SCALE GENOMIC DNA]</scope>
    <source>
        <strain evidence="2">LMG 26416</strain>
    </source>
</reference>
<keyword evidence="2" id="KW-1185">Reference proteome</keyword>